<dbReference type="InterPro" id="IPR007482">
    <property type="entry name" value="Tyr_Pase-like_PTPLA"/>
</dbReference>
<comment type="caution">
    <text evidence="15">The sequence shown here is derived from an EMBL/GenBank/DDBJ whole genome shotgun (WGS) entry which is preliminary data.</text>
</comment>
<feature type="transmembrane region" description="Helical" evidence="14">
    <location>
        <begin position="181"/>
        <end position="201"/>
    </location>
</feature>
<keyword evidence="9 14" id="KW-0443">Lipid metabolism</keyword>
<evidence type="ECO:0000256" key="2">
    <source>
        <dbReference type="ARBA" id="ARBA00005194"/>
    </source>
</evidence>
<keyword evidence="6 14" id="KW-0812">Transmembrane</keyword>
<feature type="transmembrane region" description="Helical" evidence="14">
    <location>
        <begin position="148"/>
        <end position="169"/>
    </location>
</feature>
<keyword evidence="11 14" id="KW-0275">Fatty acid biosynthesis</keyword>
<accession>A0A9P7BB75</accession>
<protein>
    <recommendedName>
        <fullName evidence="4 14">Very-long-chain (3R)-3-hydroxyacyl-CoA dehydratase</fullName>
        <ecNumber evidence="4 14">4.2.1.134</ecNumber>
    </recommendedName>
</protein>
<evidence type="ECO:0000256" key="6">
    <source>
        <dbReference type="ARBA" id="ARBA00022692"/>
    </source>
</evidence>
<evidence type="ECO:0000256" key="12">
    <source>
        <dbReference type="ARBA" id="ARBA00023239"/>
    </source>
</evidence>
<evidence type="ECO:0000313" key="15">
    <source>
        <dbReference type="EMBL" id="KAG0668026.1"/>
    </source>
</evidence>
<organism evidence="15 16">
    <name type="scientific">Maudiozyma exigua</name>
    <name type="common">Yeast</name>
    <name type="synonym">Kazachstania exigua</name>
    <dbReference type="NCBI Taxonomy" id="34358"/>
    <lineage>
        <taxon>Eukaryota</taxon>
        <taxon>Fungi</taxon>
        <taxon>Dikarya</taxon>
        <taxon>Ascomycota</taxon>
        <taxon>Saccharomycotina</taxon>
        <taxon>Saccharomycetes</taxon>
        <taxon>Saccharomycetales</taxon>
        <taxon>Saccharomycetaceae</taxon>
        <taxon>Maudiozyma</taxon>
    </lineage>
</organism>
<comment type="similarity">
    <text evidence="3 14">Belongs to the very long-chain fatty acids dehydratase HACD family.</text>
</comment>
<evidence type="ECO:0000256" key="13">
    <source>
        <dbReference type="ARBA" id="ARBA00036671"/>
    </source>
</evidence>
<evidence type="ECO:0000256" key="5">
    <source>
        <dbReference type="ARBA" id="ARBA00022516"/>
    </source>
</evidence>
<gene>
    <name evidence="15" type="primary">PHS1</name>
    <name evidence="15" type="ORF">C6P45_005116</name>
</gene>
<keyword evidence="10 14" id="KW-0472">Membrane</keyword>
<comment type="caution">
    <text evidence="14">Lacks conserved residue(s) required for the propagation of feature annotation.</text>
</comment>
<feature type="transmembrane region" description="Helical" evidence="14">
    <location>
        <begin position="82"/>
        <end position="99"/>
    </location>
</feature>
<evidence type="ECO:0000256" key="9">
    <source>
        <dbReference type="ARBA" id="ARBA00023098"/>
    </source>
</evidence>
<sequence length="222" mass="24661">MSGKKNTVSPFSPLALYNLVSAAGWGYIFYTVVVWYPRLGQPDFYLKTKDIVTLVQCGAIIEILNSALGIVRSPIVTTAAQVLSRLLVVIGIFQLLPGTPATESLVYITLLSAWSITEIVRYSFYFFTLAFKSGPPTILLLLRYNLFWVLYPTGVASELTLIYSALPLAELKYSVYAKYGLIVSIIAYLPGLPMLFSHMVAQRSKVMKSLRAGNKDQKKKSN</sequence>
<dbReference type="GO" id="GO:0030148">
    <property type="term" value="P:sphingolipid biosynthetic process"/>
    <property type="evidence" value="ECO:0007669"/>
    <property type="project" value="TreeGrafter"/>
</dbReference>
<evidence type="ECO:0000256" key="7">
    <source>
        <dbReference type="ARBA" id="ARBA00022832"/>
    </source>
</evidence>
<evidence type="ECO:0000256" key="14">
    <source>
        <dbReference type="RuleBase" id="RU363109"/>
    </source>
</evidence>
<dbReference type="AlphaFoldDB" id="A0A9P7BB75"/>
<dbReference type="OrthoDB" id="46988at2759"/>
<dbReference type="Pfam" id="PF04387">
    <property type="entry name" value="PTPLA"/>
    <property type="match status" value="1"/>
</dbReference>
<keyword evidence="5 14" id="KW-0444">Lipid biosynthesis</keyword>
<keyword evidence="16" id="KW-1185">Reference proteome</keyword>
<comment type="catalytic activity">
    <reaction evidence="13 14">
        <text>a very-long-chain (3R)-3-hydroxyacyl-CoA = a very-long-chain (2E)-enoyl-CoA + H2O</text>
        <dbReference type="Rhea" id="RHEA:45812"/>
        <dbReference type="ChEBI" id="CHEBI:15377"/>
        <dbReference type="ChEBI" id="CHEBI:83728"/>
        <dbReference type="ChEBI" id="CHEBI:85440"/>
        <dbReference type="EC" id="4.2.1.134"/>
    </reaction>
</comment>
<proteinExistence type="inferred from homology"/>
<evidence type="ECO:0000256" key="11">
    <source>
        <dbReference type="ARBA" id="ARBA00023160"/>
    </source>
</evidence>
<evidence type="ECO:0000256" key="4">
    <source>
        <dbReference type="ARBA" id="ARBA00013122"/>
    </source>
</evidence>
<dbReference type="PANTHER" id="PTHR11035:SF3">
    <property type="entry name" value="VERY-LONG-CHAIN (3R)-3-HYDROXYACYL-COA DEHYDRATASE"/>
    <property type="match status" value="1"/>
</dbReference>
<dbReference type="EMBL" id="PUHR01000082">
    <property type="protein sequence ID" value="KAG0668026.1"/>
    <property type="molecule type" value="Genomic_DNA"/>
</dbReference>
<dbReference type="EC" id="4.2.1.134" evidence="4 14"/>
<comment type="function">
    <text evidence="14">Catalyzes the third of the four reactions of the long-chain fatty acids elongation cycle. This endoplasmic reticulum-bound enzymatic process, allows the addition of two carbons to the chain of long- and very long-chain fatty acids/VLCFAs per cycle. This enzyme catalyzes the dehydration of the 3-hydroxyacyl-CoA intermediate into trans-2,3-enoyl-CoA, within each cycle of fatty acid elongation. Thereby, it participates to the production of VLCFAs of different chain lengths that are involved in multiple biological processes as precursors of membrane lipids and lipid mediators.</text>
</comment>
<evidence type="ECO:0000256" key="3">
    <source>
        <dbReference type="ARBA" id="ARBA00007811"/>
    </source>
</evidence>
<comment type="pathway">
    <text evidence="2 14">Lipid metabolism; fatty acid biosynthesis.</text>
</comment>
<dbReference type="GO" id="GO:0042761">
    <property type="term" value="P:very long-chain fatty acid biosynthetic process"/>
    <property type="evidence" value="ECO:0007669"/>
    <property type="project" value="TreeGrafter"/>
</dbReference>
<evidence type="ECO:0000256" key="8">
    <source>
        <dbReference type="ARBA" id="ARBA00022989"/>
    </source>
</evidence>
<keyword evidence="7 14" id="KW-0276">Fatty acid metabolism</keyword>
<comment type="subcellular location">
    <subcellularLocation>
        <location evidence="14">Endoplasmic reticulum membrane</location>
        <topology evidence="14">Multi-pass membrane protein</topology>
    </subcellularLocation>
    <subcellularLocation>
        <location evidence="1">Membrane</location>
        <topology evidence="1">Multi-pass membrane protein</topology>
    </subcellularLocation>
</comment>
<dbReference type="PANTHER" id="PTHR11035">
    <property type="entry name" value="VERY-LONG-CHAIN (3R)-3-HYDROXYACYL-COA DEHYDRATASE"/>
    <property type="match status" value="1"/>
</dbReference>
<dbReference type="GO" id="GO:0030497">
    <property type="term" value="P:fatty acid elongation"/>
    <property type="evidence" value="ECO:0007669"/>
    <property type="project" value="TreeGrafter"/>
</dbReference>
<dbReference type="GO" id="GO:0102158">
    <property type="term" value="F:very-long-chain (3R)-3-hydroxyacyl-CoA dehydratase activity"/>
    <property type="evidence" value="ECO:0007669"/>
    <property type="project" value="UniProtKB-EC"/>
</dbReference>
<dbReference type="Proteomes" id="UP000750334">
    <property type="component" value="Unassembled WGS sequence"/>
</dbReference>
<keyword evidence="14" id="KW-0256">Endoplasmic reticulum</keyword>
<evidence type="ECO:0000313" key="16">
    <source>
        <dbReference type="Proteomes" id="UP000750334"/>
    </source>
</evidence>
<evidence type="ECO:0000256" key="1">
    <source>
        <dbReference type="ARBA" id="ARBA00004141"/>
    </source>
</evidence>
<evidence type="ECO:0000256" key="10">
    <source>
        <dbReference type="ARBA" id="ARBA00023136"/>
    </source>
</evidence>
<name>A0A9P7BB75_MAUEX</name>
<keyword evidence="12 14" id="KW-0456">Lyase</keyword>
<keyword evidence="8 14" id="KW-1133">Transmembrane helix</keyword>
<feature type="transmembrane region" description="Helical" evidence="14">
    <location>
        <begin position="14"/>
        <end position="36"/>
    </location>
</feature>
<reference evidence="15 16" key="1">
    <citation type="submission" date="2020-11" db="EMBL/GenBank/DDBJ databases">
        <title>Kefir isolates.</title>
        <authorList>
            <person name="Marcisauskas S."/>
            <person name="Kim Y."/>
            <person name="Blasche S."/>
        </authorList>
    </citation>
    <scope>NUCLEOTIDE SEQUENCE [LARGE SCALE GENOMIC DNA]</scope>
    <source>
        <strain evidence="15 16">OG2</strain>
    </source>
</reference>
<dbReference type="GO" id="GO:0005789">
    <property type="term" value="C:endoplasmic reticulum membrane"/>
    <property type="evidence" value="ECO:0007669"/>
    <property type="project" value="UniProtKB-SubCell"/>
</dbReference>